<sequence>MRNNVARKIEPEVAYQEAGRVVRAAEGAFVVASGSAEIEARRAVSCMVEPVAGDVVLVSVLPERGAYILAVLERQGSDVSLVLDGDLHVKLPRGRFVVGASEGVSFASGKEVGVVAGEVTVNARRGSLFVESLSYLGTAVQAEIEKVKVKAAALDTSVERVIERVKRVYRYVEEFEQLRAERVDYAARKNMSLRGENLLVTAEELVKLDGAQIHLG</sequence>
<gene>
    <name evidence="1" type="ORF">SOCE26_028720</name>
</gene>
<evidence type="ECO:0000313" key="2">
    <source>
        <dbReference type="Proteomes" id="UP000238348"/>
    </source>
</evidence>
<evidence type="ECO:0000313" key="1">
    <source>
        <dbReference type="EMBL" id="AUX41460.1"/>
    </source>
</evidence>
<dbReference type="InterPro" id="IPR021927">
    <property type="entry name" value="DUF3540"/>
</dbReference>
<accession>A0A2L0EQB4</accession>
<dbReference type="RefSeq" id="WP_104979748.1">
    <property type="nucleotide sequence ID" value="NZ_CP012673.1"/>
</dbReference>
<dbReference type="Proteomes" id="UP000238348">
    <property type="component" value="Chromosome"/>
</dbReference>
<reference evidence="1 2" key="1">
    <citation type="submission" date="2015-09" db="EMBL/GenBank/DDBJ databases">
        <title>Sorangium comparison.</title>
        <authorList>
            <person name="Zaburannyi N."/>
            <person name="Bunk B."/>
            <person name="Overmann J."/>
            <person name="Mueller R."/>
        </authorList>
    </citation>
    <scope>NUCLEOTIDE SEQUENCE [LARGE SCALE GENOMIC DNA]</scope>
    <source>
        <strain evidence="1 2">So ce26</strain>
    </source>
</reference>
<organism evidence="1 2">
    <name type="scientific">Sorangium cellulosum</name>
    <name type="common">Polyangium cellulosum</name>
    <dbReference type="NCBI Taxonomy" id="56"/>
    <lineage>
        <taxon>Bacteria</taxon>
        <taxon>Pseudomonadati</taxon>
        <taxon>Myxococcota</taxon>
        <taxon>Polyangia</taxon>
        <taxon>Polyangiales</taxon>
        <taxon>Polyangiaceae</taxon>
        <taxon>Sorangium</taxon>
    </lineage>
</organism>
<dbReference type="Pfam" id="PF12059">
    <property type="entry name" value="DUF3540"/>
    <property type="match status" value="1"/>
</dbReference>
<dbReference type="AlphaFoldDB" id="A0A2L0EQB4"/>
<evidence type="ECO:0008006" key="3">
    <source>
        <dbReference type="Google" id="ProtNLM"/>
    </source>
</evidence>
<name>A0A2L0EQB4_SORCE</name>
<dbReference type="OrthoDB" id="5432037at2"/>
<dbReference type="EMBL" id="CP012673">
    <property type="protein sequence ID" value="AUX41460.1"/>
    <property type="molecule type" value="Genomic_DNA"/>
</dbReference>
<proteinExistence type="predicted"/>
<protein>
    <recommendedName>
        <fullName evidence="3">DUF3540 domain-containing protein</fullName>
    </recommendedName>
</protein>